<evidence type="ECO:0000313" key="2">
    <source>
        <dbReference type="EMBL" id="KXA61140.1"/>
    </source>
</evidence>
<gene>
    <name evidence="2" type="ORF">HMPREF3233_01956</name>
</gene>
<accession>A0A133RZG6</accession>
<reference evidence="2 3" key="1">
    <citation type="submission" date="2016-01" db="EMBL/GenBank/DDBJ databases">
        <authorList>
            <person name="Oliw E.H."/>
        </authorList>
    </citation>
    <scope>NUCLEOTIDE SEQUENCE [LARGE SCALE GENOMIC DNA]</scope>
    <source>
        <strain evidence="2 3">CMW7756B</strain>
    </source>
</reference>
<dbReference type="AlphaFoldDB" id="A0A133RZG6"/>
<evidence type="ECO:0000313" key="3">
    <source>
        <dbReference type="Proteomes" id="UP000070226"/>
    </source>
</evidence>
<protein>
    <recommendedName>
        <fullName evidence="4">Lipoprotein</fullName>
    </recommendedName>
</protein>
<name>A0A133RZG6_9FIRM</name>
<dbReference type="Proteomes" id="UP000070226">
    <property type="component" value="Unassembled WGS sequence"/>
</dbReference>
<evidence type="ECO:0008006" key="4">
    <source>
        <dbReference type="Google" id="ProtNLM"/>
    </source>
</evidence>
<keyword evidence="1" id="KW-0732">Signal</keyword>
<evidence type="ECO:0000256" key="1">
    <source>
        <dbReference type="SAM" id="SignalP"/>
    </source>
</evidence>
<dbReference type="EMBL" id="LRQT01000123">
    <property type="protein sequence ID" value="KXA61140.1"/>
    <property type="molecule type" value="Genomic_DNA"/>
</dbReference>
<proteinExistence type="predicted"/>
<comment type="caution">
    <text evidence="2">The sequence shown here is derived from an EMBL/GenBank/DDBJ whole genome shotgun (WGS) entry which is preliminary data.</text>
</comment>
<dbReference type="PROSITE" id="PS51257">
    <property type="entry name" value="PROKAR_LIPOPROTEIN"/>
    <property type="match status" value="1"/>
</dbReference>
<feature type="chain" id="PRO_5007458940" description="Lipoprotein" evidence="1">
    <location>
        <begin position="27"/>
        <end position="188"/>
    </location>
</feature>
<sequence length="188" mass="21260">MRRMMKVLYITMALVLSCVVPTYSMSMQELQNTSHYEMLRGFGESGNGDGTYIDKDSIKASNGPNGTKQITITQYVLMPAGDTIQEKQVLYTFNTKQSFANLIKKLEAHQLASYKDLWLSKQKNSGISSTIIDFKVFHVDGNRYDAQSEASDRWMATAPVDFGFAGYLLANRLYERVYSVQFDDVVAK</sequence>
<organism evidence="2">
    <name type="scientific">Veillonella atypica</name>
    <dbReference type="NCBI Taxonomy" id="39777"/>
    <lineage>
        <taxon>Bacteria</taxon>
        <taxon>Bacillati</taxon>
        <taxon>Bacillota</taxon>
        <taxon>Negativicutes</taxon>
        <taxon>Veillonellales</taxon>
        <taxon>Veillonellaceae</taxon>
        <taxon>Veillonella</taxon>
    </lineage>
</organism>
<dbReference type="PATRIC" id="fig|39777.7.peg.1925"/>
<feature type="signal peptide" evidence="1">
    <location>
        <begin position="1"/>
        <end position="26"/>
    </location>
</feature>